<accession>A0A9Y1FJU2</accession>
<dbReference type="InterPro" id="IPR013766">
    <property type="entry name" value="Thioredoxin_domain"/>
</dbReference>
<feature type="transmembrane region" description="Helical" evidence="3">
    <location>
        <begin position="6"/>
        <end position="25"/>
    </location>
</feature>
<comment type="similarity">
    <text evidence="1">Belongs to the glutaredoxin family.</text>
</comment>
<evidence type="ECO:0000313" key="5">
    <source>
        <dbReference type="EMBL" id="UJG39790.1"/>
    </source>
</evidence>
<reference evidence="5" key="1">
    <citation type="journal article" date="2022" name="Nat. Microbiol.">
        <title>Unique mobile elements and scalable gene flow at the prokaryote-eukaryote boundary revealed by circularized Asgard archaea genomes.</title>
        <authorList>
            <person name="Wu F."/>
            <person name="Speth D.R."/>
            <person name="Philosof A."/>
            <person name="Cremiere A."/>
            <person name="Narayanan A."/>
            <person name="Barco R.A."/>
            <person name="Connon S.A."/>
            <person name="Amend J.P."/>
            <person name="Antoshechkin I.A."/>
            <person name="Orphan V.J."/>
        </authorList>
    </citation>
    <scope>NUCLEOTIDE SEQUENCE</scope>
    <source>
        <strain evidence="5">PM71</strain>
    </source>
</reference>
<organism evidence="5">
    <name type="scientific">Candidatus Heimdallarchaeum aukensis</name>
    <dbReference type="NCBI Taxonomy" id="2876573"/>
    <lineage>
        <taxon>Archaea</taxon>
        <taxon>Promethearchaeati</taxon>
        <taxon>Candidatus Heimdallarchaeota</taxon>
        <taxon>Candidatus Heimdallarchaeia (ex Rinke et al. 2021) (nom. nud.)</taxon>
        <taxon>Candidatus Heimdallarchaeales</taxon>
        <taxon>Candidatus Heimdallarchaeaceae</taxon>
        <taxon>Candidatus Heimdallarchaeum</taxon>
    </lineage>
</organism>
<dbReference type="CDD" id="cd02966">
    <property type="entry name" value="TlpA_like_family"/>
    <property type="match status" value="1"/>
</dbReference>
<evidence type="ECO:0000256" key="2">
    <source>
        <dbReference type="SAM" id="MobiDB-lite"/>
    </source>
</evidence>
<evidence type="ECO:0000256" key="3">
    <source>
        <dbReference type="SAM" id="Phobius"/>
    </source>
</evidence>
<proteinExistence type="inferred from homology"/>
<dbReference type="InterPro" id="IPR012336">
    <property type="entry name" value="Thioredoxin-like_fold"/>
</dbReference>
<dbReference type="PANTHER" id="PTHR31272">
    <property type="entry name" value="CYTOCHROME C-TYPE BIOGENESIS PROTEIN HI_1454-RELATED"/>
    <property type="match status" value="1"/>
</dbReference>
<evidence type="ECO:0000259" key="4">
    <source>
        <dbReference type="PROSITE" id="PS51352"/>
    </source>
</evidence>
<protein>
    <submittedName>
        <fullName evidence="5">Sulfite exporter TauE/SafE family protein</fullName>
    </submittedName>
</protein>
<dbReference type="SUPFAM" id="SSF52833">
    <property type="entry name" value="Thioredoxin-like"/>
    <property type="match status" value="1"/>
</dbReference>
<feature type="transmembrane region" description="Helical" evidence="3">
    <location>
        <begin position="252"/>
        <end position="279"/>
    </location>
</feature>
<dbReference type="Proteomes" id="UP001201020">
    <property type="component" value="Chromosome"/>
</dbReference>
<feature type="transmembrane region" description="Helical" evidence="3">
    <location>
        <begin position="380"/>
        <end position="401"/>
    </location>
</feature>
<sequence length="442" mass="49169">MKKRDAIILAVTFIILSTLLGVYFFTRYSGSGSKKAASFQVETLEGEIISFESQSDKVFLLDFMSVTCTVCKEMNPVLNNLWTDSSINENITIITLEIDSFTTKEGLENYKQEYNISWYVAFASENMVDDYSVISLPTFVIISKEGIITFHDTGVIAEDTLRDVLQQTINGELSGTEITTRSEFTIGFAVLTGIASFFSPCAFPLLPSYLAHIIGQDQKRKKEQNDQSIEEQDSNTLTSATEKEEHKGNSPVYLLIGSVGGVGILISYGILGVLITLIGGSIKKYVPYLVPIIGGLLIVLGISMFTNFSLQFNSIQQWINKKQRKINENREKRKKRETITKINQTFLYGIGYGLASLGCNAPIFFAFALQISSLSVTKIIFGYIAFSLTIIFLMAFATLLISLSRDALLKKIRNATELIKKVASVIIILVGIYLLLEFFLLS</sequence>
<dbReference type="InterPro" id="IPR051790">
    <property type="entry name" value="Cytochrome_c-biogenesis_DsbD"/>
</dbReference>
<dbReference type="Gene3D" id="3.40.30.10">
    <property type="entry name" value="Glutaredoxin"/>
    <property type="match status" value="1"/>
</dbReference>
<feature type="domain" description="Thioredoxin" evidence="4">
    <location>
        <begin position="30"/>
        <end position="170"/>
    </location>
</feature>
<feature type="transmembrane region" description="Helical" evidence="3">
    <location>
        <begin position="422"/>
        <end position="441"/>
    </location>
</feature>
<feature type="transmembrane region" description="Helical" evidence="3">
    <location>
        <begin position="345"/>
        <end position="368"/>
    </location>
</feature>
<dbReference type="EMBL" id="CP084166">
    <property type="protein sequence ID" value="UJG39790.1"/>
    <property type="molecule type" value="Genomic_DNA"/>
</dbReference>
<keyword evidence="3" id="KW-0812">Transmembrane</keyword>
<evidence type="ECO:0000256" key="1">
    <source>
        <dbReference type="ARBA" id="ARBA00007787"/>
    </source>
</evidence>
<dbReference type="Pfam" id="PF13386">
    <property type="entry name" value="DsbD_2"/>
    <property type="match status" value="1"/>
</dbReference>
<feature type="transmembrane region" description="Helical" evidence="3">
    <location>
        <begin position="285"/>
        <end position="305"/>
    </location>
</feature>
<feature type="region of interest" description="Disordered" evidence="2">
    <location>
        <begin position="221"/>
        <end position="244"/>
    </location>
</feature>
<keyword evidence="3" id="KW-1133">Transmembrane helix</keyword>
<name>A0A9Y1FJU2_9ARCH</name>
<dbReference type="Pfam" id="PF13905">
    <property type="entry name" value="Thioredoxin_8"/>
    <property type="match status" value="1"/>
</dbReference>
<keyword evidence="3" id="KW-0472">Membrane</keyword>
<dbReference type="AlphaFoldDB" id="A0A9Y1FJU2"/>
<dbReference type="InterPro" id="IPR036249">
    <property type="entry name" value="Thioredoxin-like_sf"/>
</dbReference>
<dbReference type="PROSITE" id="PS51352">
    <property type="entry name" value="THIOREDOXIN_2"/>
    <property type="match status" value="1"/>
</dbReference>
<gene>
    <name evidence="5" type="ORF">K9W45_07955</name>
</gene>
<dbReference type="PANTHER" id="PTHR31272:SF9">
    <property type="entry name" value="BLL1027 PROTEIN"/>
    <property type="match status" value="1"/>
</dbReference>
<dbReference type="InterPro" id="IPR039447">
    <property type="entry name" value="UreH-like_TM_dom"/>
</dbReference>